<dbReference type="GO" id="GO:0004519">
    <property type="term" value="F:endonuclease activity"/>
    <property type="evidence" value="ECO:0007669"/>
    <property type="project" value="UniProtKB-KW"/>
</dbReference>
<dbReference type="EMBL" id="DSRU01000288">
    <property type="protein sequence ID" value="HFN00060.1"/>
    <property type="molecule type" value="Genomic_DNA"/>
</dbReference>
<accession>A0A7C3PI57</accession>
<dbReference type="Gene3D" id="3.90.1570.10">
    <property type="entry name" value="tt1808, chain A"/>
    <property type="match status" value="1"/>
</dbReference>
<comment type="caution">
    <text evidence="2">The sequence shown here is derived from an EMBL/GenBank/DDBJ whole genome shotgun (WGS) entry which is preliminary data.</text>
</comment>
<dbReference type="PANTHER" id="PTHR34107">
    <property type="entry name" value="SLL0198 PROTEIN-RELATED"/>
    <property type="match status" value="1"/>
</dbReference>
<dbReference type="PANTHER" id="PTHR34107:SF6">
    <property type="entry name" value="SLR0981 PROTEIN"/>
    <property type="match status" value="1"/>
</dbReference>
<dbReference type="InterPro" id="IPR011335">
    <property type="entry name" value="Restrct_endonuc-II-like"/>
</dbReference>
<gene>
    <name evidence="2" type="ORF">ENR64_20330</name>
</gene>
<dbReference type="AlphaFoldDB" id="A0A7C3PI57"/>
<evidence type="ECO:0000259" key="1">
    <source>
        <dbReference type="Pfam" id="PF05685"/>
    </source>
</evidence>
<protein>
    <submittedName>
        <fullName evidence="2">Uma2 family endonuclease</fullName>
    </submittedName>
</protein>
<organism evidence="2">
    <name type="scientific">Oscillatoriales cyanobacterium SpSt-418</name>
    <dbReference type="NCBI Taxonomy" id="2282169"/>
    <lineage>
        <taxon>Bacteria</taxon>
        <taxon>Bacillati</taxon>
        <taxon>Cyanobacteriota</taxon>
        <taxon>Cyanophyceae</taxon>
        <taxon>Oscillatoriophycideae</taxon>
        <taxon>Oscillatoriales</taxon>
    </lineage>
</organism>
<dbReference type="InterPro" id="IPR012296">
    <property type="entry name" value="Nuclease_put_TT1808"/>
</dbReference>
<feature type="domain" description="Putative restriction endonuclease" evidence="1">
    <location>
        <begin position="20"/>
        <end position="190"/>
    </location>
</feature>
<keyword evidence="2" id="KW-0255">Endonuclease</keyword>
<proteinExistence type="predicted"/>
<evidence type="ECO:0000313" key="2">
    <source>
        <dbReference type="EMBL" id="HFN00060.1"/>
    </source>
</evidence>
<keyword evidence="2" id="KW-0540">Nuclease</keyword>
<dbReference type="CDD" id="cd06260">
    <property type="entry name" value="DUF820-like"/>
    <property type="match status" value="1"/>
</dbReference>
<dbReference type="SUPFAM" id="SSF52980">
    <property type="entry name" value="Restriction endonuclease-like"/>
    <property type="match status" value="1"/>
</dbReference>
<dbReference type="Pfam" id="PF05685">
    <property type="entry name" value="Uma2"/>
    <property type="match status" value="1"/>
</dbReference>
<name>A0A7C3PI57_9CYAN</name>
<sequence>MVSLTSPLVLETTEVHLTDEQFYQLCLSNPDLTIERSAKGALIVMTPVGGEGGSYEADNIVDLGNWNRQTGLGKVFSSSTLFKLPNGGDRSPDAAWVELSRWQSLTPEQRRKFPPIAPDFVIELRSPTDNLELLQAKMQEYMDAGVRLGWMVNPQEQQVEIYRQGQPKEVRLLPTELSGEDVLPGFVLPVSRFED</sequence>
<keyword evidence="2" id="KW-0378">Hydrolase</keyword>
<reference evidence="2" key="1">
    <citation type="journal article" date="2020" name="mSystems">
        <title>Genome- and Community-Level Interaction Insights into Carbon Utilization and Element Cycling Functions of Hydrothermarchaeota in Hydrothermal Sediment.</title>
        <authorList>
            <person name="Zhou Z."/>
            <person name="Liu Y."/>
            <person name="Xu W."/>
            <person name="Pan J."/>
            <person name="Luo Z.H."/>
            <person name="Li M."/>
        </authorList>
    </citation>
    <scope>NUCLEOTIDE SEQUENCE [LARGE SCALE GENOMIC DNA]</scope>
    <source>
        <strain evidence="2">SpSt-418</strain>
    </source>
</reference>
<dbReference type="InterPro" id="IPR008538">
    <property type="entry name" value="Uma2"/>
</dbReference>